<sequence>MTDLKGKVILITGASAGIGLAAAETLAKLGAKVVACARNIEKIQALNTTLGKDVEPILAVKCDMTKEQDVLALFKEVADKHGKLDVLINNAGANSAAATLLEGDLVDWKAMLDLNILGLTLSTREGVKLIESSGSKSGHIINLNSLAGHVVPKAPYGQFYSGTKHMVTALTEGLRKSVQSKNIRVTSLSPGRVETEFLGRALGKGQEAVAAEIYKKVKVLEAQDIADAIVYILTAPAHVNIDELTITPLLQEQL</sequence>
<comment type="caution">
    <text evidence="4">The sequence shown here is derived from an EMBL/GenBank/DDBJ whole genome shotgun (WGS) entry which is preliminary data.</text>
</comment>
<proteinExistence type="inferred from homology"/>
<dbReference type="PANTHER" id="PTHR43115">
    <property type="entry name" value="DEHYDROGENASE/REDUCTASE SDR FAMILY MEMBER 11"/>
    <property type="match status" value="1"/>
</dbReference>
<comment type="similarity">
    <text evidence="1 3">Belongs to the short-chain dehydrogenases/reductases (SDR) family.</text>
</comment>
<organism evidence="4 5">
    <name type="scientific">Hypsibius exemplaris</name>
    <name type="common">Freshwater tardigrade</name>
    <dbReference type="NCBI Taxonomy" id="2072580"/>
    <lineage>
        <taxon>Eukaryota</taxon>
        <taxon>Metazoa</taxon>
        <taxon>Ecdysozoa</taxon>
        <taxon>Tardigrada</taxon>
        <taxon>Eutardigrada</taxon>
        <taxon>Parachela</taxon>
        <taxon>Hypsibioidea</taxon>
        <taxon>Hypsibiidae</taxon>
        <taxon>Hypsibius</taxon>
    </lineage>
</organism>
<accession>A0A1W0WC26</accession>
<dbReference type="Pfam" id="PF00106">
    <property type="entry name" value="adh_short"/>
    <property type="match status" value="1"/>
</dbReference>
<evidence type="ECO:0000313" key="5">
    <source>
        <dbReference type="Proteomes" id="UP000192578"/>
    </source>
</evidence>
<dbReference type="PRINTS" id="PR00080">
    <property type="entry name" value="SDRFAMILY"/>
</dbReference>
<dbReference type="InterPro" id="IPR002347">
    <property type="entry name" value="SDR_fam"/>
</dbReference>
<dbReference type="AlphaFoldDB" id="A0A1W0WC26"/>
<dbReference type="EMBL" id="MTYJ01000138">
    <property type="protein sequence ID" value="OQV12730.1"/>
    <property type="molecule type" value="Genomic_DNA"/>
</dbReference>
<evidence type="ECO:0000256" key="2">
    <source>
        <dbReference type="ARBA" id="ARBA00023002"/>
    </source>
</evidence>
<protein>
    <submittedName>
        <fullName evidence="4">Dehydrogenase/reductase SDR family member 11</fullName>
    </submittedName>
</protein>
<dbReference type="OrthoDB" id="1933717at2759"/>
<dbReference type="GO" id="GO:0016616">
    <property type="term" value="F:oxidoreductase activity, acting on the CH-OH group of donors, NAD or NADP as acceptor"/>
    <property type="evidence" value="ECO:0007669"/>
    <property type="project" value="UniProtKB-ARBA"/>
</dbReference>
<evidence type="ECO:0000313" key="4">
    <source>
        <dbReference type="EMBL" id="OQV12730.1"/>
    </source>
</evidence>
<dbReference type="Gene3D" id="3.40.50.720">
    <property type="entry name" value="NAD(P)-binding Rossmann-like Domain"/>
    <property type="match status" value="1"/>
</dbReference>
<dbReference type="PRINTS" id="PR00081">
    <property type="entry name" value="GDHRDH"/>
</dbReference>
<dbReference type="InterPro" id="IPR036291">
    <property type="entry name" value="NAD(P)-bd_dom_sf"/>
</dbReference>
<dbReference type="SUPFAM" id="SSF51735">
    <property type="entry name" value="NAD(P)-binding Rossmann-fold domains"/>
    <property type="match status" value="1"/>
</dbReference>
<name>A0A1W0WC26_HYPEX</name>
<keyword evidence="2" id="KW-0560">Oxidoreductase</keyword>
<gene>
    <name evidence="4" type="ORF">BV898_13050</name>
</gene>
<dbReference type="FunFam" id="3.40.50.720:FF:000047">
    <property type="entry name" value="NADP-dependent L-serine/L-allo-threonine dehydrogenase"/>
    <property type="match status" value="1"/>
</dbReference>
<evidence type="ECO:0000256" key="3">
    <source>
        <dbReference type="RuleBase" id="RU000363"/>
    </source>
</evidence>
<evidence type="ECO:0000256" key="1">
    <source>
        <dbReference type="ARBA" id="ARBA00006484"/>
    </source>
</evidence>
<reference evidence="5" key="1">
    <citation type="submission" date="2017-01" db="EMBL/GenBank/DDBJ databases">
        <title>Comparative genomics of anhydrobiosis in the tardigrade Hypsibius dujardini.</title>
        <authorList>
            <person name="Yoshida Y."/>
            <person name="Koutsovoulos G."/>
            <person name="Laetsch D."/>
            <person name="Stevens L."/>
            <person name="Kumar S."/>
            <person name="Horikawa D."/>
            <person name="Ishino K."/>
            <person name="Komine S."/>
            <person name="Tomita M."/>
            <person name="Blaxter M."/>
            <person name="Arakawa K."/>
        </authorList>
    </citation>
    <scope>NUCLEOTIDE SEQUENCE [LARGE SCALE GENOMIC DNA]</scope>
    <source>
        <strain evidence="5">Z151</strain>
    </source>
</reference>
<keyword evidence="5" id="KW-1185">Reference proteome</keyword>
<dbReference type="PANTHER" id="PTHR43115:SF4">
    <property type="entry name" value="DEHYDROGENASE_REDUCTASE SDR FAMILY MEMBER 11"/>
    <property type="match status" value="1"/>
</dbReference>
<dbReference type="Proteomes" id="UP000192578">
    <property type="component" value="Unassembled WGS sequence"/>
</dbReference>